<dbReference type="AlphaFoldDB" id="A0AAV9N9V5"/>
<dbReference type="EMBL" id="JAVRRD010000017">
    <property type="protein sequence ID" value="KAK5050511.1"/>
    <property type="molecule type" value="Genomic_DNA"/>
</dbReference>
<dbReference type="InterPro" id="IPR036259">
    <property type="entry name" value="MFS_trans_sf"/>
</dbReference>
<feature type="domain" description="Major facilitator superfamily (MFS) profile" evidence="8">
    <location>
        <begin position="1"/>
        <end position="145"/>
    </location>
</feature>
<dbReference type="GO" id="GO:0005351">
    <property type="term" value="F:carbohydrate:proton symporter activity"/>
    <property type="evidence" value="ECO:0007669"/>
    <property type="project" value="TreeGrafter"/>
</dbReference>
<feature type="transmembrane region" description="Helical" evidence="7">
    <location>
        <begin position="57"/>
        <end position="79"/>
    </location>
</feature>
<evidence type="ECO:0000313" key="10">
    <source>
        <dbReference type="Proteomes" id="UP001358417"/>
    </source>
</evidence>
<keyword evidence="10" id="KW-1185">Reference proteome</keyword>
<dbReference type="Proteomes" id="UP001358417">
    <property type="component" value="Unassembled WGS sequence"/>
</dbReference>
<feature type="transmembrane region" description="Helical" evidence="7">
    <location>
        <begin position="91"/>
        <end position="115"/>
    </location>
</feature>
<feature type="compositionally biased region" description="Polar residues" evidence="6">
    <location>
        <begin position="180"/>
        <end position="189"/>
    </location>
</feature>
<evidence type="ECO:0000256" key="1">
    <source>
        <dbReference type="ARBA" id="ARBA00004141"/>
    </source>
</evidence>
<dbReference type="InterPro" id="IPR020846">
    <property type="entry name" value="MFS_dom"/>
</dbReference>
<dbReference type="RefSeq" id="XP_064705097.1">
    <property type="nucleotide sequence ID" value="XM_064847376.1"/>
</dbReference>
<keyword evidence="5 7" id="KW-0472">Membrane</keyword>
<dbReference type="GeneID" id="89971975"/>
<gene>
    <name evidence="9" type="ORF">LTR84_003792</name>
</gene>
<evidence type="ECO:0000256" key="4">
    <source>
        <dbReference type="ARBA" id="ARBA00022989"/>
    </source>
</evidence>
<dbReference type="PROSITE" id="PS50850">
    <property type="entry name" value="MFS"/>
    <property type="match status" value="1"/>
</dbReference>
<accession>A0AAV9N9V5</accession>
<reference evidence="9 10" key="1">
    <citation type="submission" date="2023-08" db="EMBL/GenBank/DDBJ databases">
        <title>Black Yeasts Isolated from many extreme environments.</title>
        <authorList>
            <person name="Coleine C."/>
            <person name="Stajich J.E."/>
            <person name="Selbmann L."/>
        </authorList>
    </citation>
    <scope>NUCLEOTIDE SEQUENCE [LARGE SCALE GENOMIC DNA]</scope>
    <source>
        <strain evidence="9 10">CCFEE 5792</strain>
    </source>
</reference>
<feature type="transmembrane region" description="Helical" evidence="7">
    <location>
        <begin position="24"/>
        <end position="45"/>
    </location>
</feature>
<feature type="region of interest" description="Disordered" evidence="6">
    <location>
        <begin position="166"/>
        <end position="199"/>
    </location>
</feature>
<dbReference type="InterPro" id="IPR005828">
    <property type="entry name" value="MFS_sugar_transport-like"/>
</dbReference>
<evidence type="ECO:0000256" key="2">
    <source>
        <dbReference type="ARBA" id="ARBA00010992"/>
    </source>
</evidence>
<dbReference type="GO" id="GO:0016020">
    <property type="term" value="C:membrane"/>
    <property type="evidence" value="ECO:0007669"/>
    <property type="project" value="UniProtKB-SubCell"/>
</dbReference>
<name>A0AAV9N9V5_9EURO</name>
<dbReference type="SUPFAM" id="SSF103473">
    <property type="entry name" value="MFS general substrate transporter"/>
    <property type="match status" value="1"/>
</dbReference>
<dbReference type="PANTHER" id="PTHR48022">
    <property type="entry name" value="PLASTIDIC GLUCOSE TRANSPORTER 4"/>
    <property type="match status" value="1"/>
</dbReference>
<keyword evidence="3 7" id="KW-0812">Transmembrane</keyword>
<comment type="caution">
    <text evidence="9">The sequence shown here is derived from an EMBL/GenBank/DDBJ whole genome shotgun (WGS) entry which is preliminary data.</text>
</comment>
<feature type="transmembrane region" description="Helical" evidence="7">
    <location>
        <begin position="121"/>
        <end position="139"/>
    </location>
</feature>
<dbReference type="Gene3D" id="1.20.1250.20">
    <property type="entry name" value="MFS general substrate transporter like domains"/>
    <property type="match status" value="1"/>
</dbReference>
<evidence type="ECO:0000256" key="6">
    <source>
        <dbReference type="SAM" id="MobiDB-lite"/>
    </source>
</evidence>
<comment type="similarity">
    <text evidence="2">Belongs to the major facilitator superfamily. Sugar transporter (TC 2.A.1.1) family.</text>
</comment>
<evidence type="ECO:0000259" key="8">
    <source>
        <dbReference type="PROSITE" id="PS50850"/>
    </source>
</evidence>
<sequence>MNTLFALGTWFTPSTIEKGGRRRIMLWTSVLLTVFMLIFVVMINLGDKKSNATQWTAVASVVAYMFFFGYGWVGIPWLYGPEIAPIRYRTLGGSFGATGEWSMTFVTVFAGGIALQRVGPVIWVWFLVFCFVTVVYVYFCCPETGGKTLEEIDLIFMKNPPTAPLGDAENAVDDERSANGAKNTSNSTIEENEFVPKSD</sequence>
<evidence type="ECO:0000256" key="7">
    <source>
        <dbReference type="SAM" id="Phobius"/>
    </source>
</evidence>
<keyword evidence="4 7" id="KW-1133">Transmembrane helix</keyword>
<proteinExistence type="inferred from homology"/>
<dbReference type="InterPro" id="IPR050360">
    <property type="entry name" value="MFS_Sugar_Transporters"/>
</dbReference>
<dbReference type="PANTHER" id="PTHR48022:SF2">
    <property type="entry name" value="PLASTIDIC GLUCOSE TRANSPORTER 4"/>
    <property type="match status" value="1"/>
</dbReference>
<dbReference type="Pfam" id="PF00083">
    <property type="entry name" value="Sugar_tr"/>
    <property type="match status" value="1"/>
</dbReference>
<evidence type="ECO:0000256" key="3">
    <source>
        <dbReference type="ARBA" id="ARBA00022692"/>
    </source>
</evidence>
<organism evidence="9 10">
    <name type="scientific">Exophiala bonariae</name>
    <dbReference type="NCBI Taxonomy" id="1690606"/>
    <lineage>
        <taxon>Eukaryota</taxon>
        <taxon>Fungi</taxon>
        <taxon>Dikarya</taxon>
        <taxon>Ascomycota</taxon>
        <taxon>Pezizomycotina</taxon>
        <taxon>Eurotiomycetes</taxon>
        <taxon>Chaetothyriomycetidae</taxon>
        <taxon>Chaetothyriales</taxon>
        <taxon>Herpotrichiellaceae</taxon>
        <taxon>Exophiala</taxon>
    </lineage>
</organism>
<evidence type="ECO:0000313" key="9">
    <source>
        <dbReference type="EMBL" id="KAK5050511.1"/>
    </source>
</evidence>
<comment type="subcellular location">
    <subcellularLocation>
        <location evidence="1">Membrane</location>
        <topology evidence="1">Multi-pass membrane protein</topology>
    </subcellularLocation>
</comment>
<evidence type="ECO:0000256" key="5">
    <source>
        <dbReference type="ARBA" id="ARBA00023136"/>
    </source>
</evidence>
<protein>
    <recommendedName>
        <fullName evidence="8">Major facilitator superfamily (MFS) profile domain-containing protein</fullName>
    </recommendedName>
</protein>